<dbReference type="PANTHER" id="PTHR31989">
    <property type="entry name" value="NAC DOMAIN-CONTAINING PROTEIN 82-RELATED"/>
    <property type="match status" value="1"/>
</dbReference>
<dbReference type="InterPro" id="IPR036093">
    <property type="entry name" value="NAC_dom_sf"/>
</dbReference>
<name>A0A1Q3B2W3_CEPFO</name>
<evidence type="ECO:0000256" key="6">
    <source>
        <dbReference type="SAM" id="MobiDB-lite"/>
    </source>
</evidence>
<evidence type="ECO:0000313" key="8">
    <source>
        <dbReference type="EMBL" id="GAV62300.1"/>
    </source>
</evidence>
<accession>A0A1Q3B2W3</accession>
<sequence length="522" mass="58398">MAEEMKHRKGYRFRPSDVELIIFLTLKMLGLHSEVDESIAEVDILKYEPWDLPAFSKIKSSDPYWYLIYQLNLNKYKSSKRADRKTQSGCWKVTGKERQIWININGKKAKIGTKKTLVFKPRHSDESQPKWVIHEYHVNPEFSKSCNPNNYVICRLKKKLDGRARTSTSVEGLSSPQSLSNSGNDVLDNTPKQGVKKSSDFGNHVPGNTIPEEYPVAITGCDVPDNILSEWQSPLCSEDLYSHDLLLSNISYSNGFQTQRGAIESQVGTTESQWFNSFSSTSNGSQIDSIEFPLSNSFCGNSNGVQNHVLDNVVLDVRSSMPKEGVYNYQSPYDFGNCVTENTIFEVNPMSQSHPGAISGYDDKGDLLSEWEDYNGLHTQSNSIEPLSNSFNSVNNVVQTQSESPLSNNFNGGQNEFGSIDSPLSCSFGSNYNGVHHQFVTTTPLSINNFSSDYSGVQTQFGTTNPEDGTTNPEDDFAPSDSHLINRCEGYIKELFNPYNFESEGLNFNCSFSSTPFAYPVM</sequence>
<dbReference type="EMBL" id="BDDD01000252">
    <property type="protein sequence ID" value="GAV62300.1"/>
    <property type="molecule type" value="Genomic_DNA"/>
</dbReference>
<dbReference type="Pfam" id="PF02365">
    <property type="entry name" value="NAM"/>
    <property type="match status" value="1"/>
</dbReference>
<keyword evidence="2" id="KW-0805">Transcription regulation</keyword>
<dbReference type="GO" id="GO:0005634">
    <property type="term" value="C:nucleus"/>
    <property type="evidence" value="ECO:0007669"/>
    <property type="project" value="UniProtKB-SubCell"/>
</dbReference>
<dbReference type="Proteomes" id="UP000187406">
    <property type="component" value="Unassembled WGS sequence"/>
</dbReference>
<evidence type="ECO:0000256" key="3">
    <source>
        <dbReference type="ARBA" id="ARBA00023125"/>
    </source>
</evidence>
<keyword evidence="3" id="KW-0238">DNA-binding</keyword>
<evidence type="ECO:0000256" key="5">
    <source>
        <dbReference type="ARBA" id="ARBA00023242"/>
    </source>
</evidence>
<dbReference type="GO" id="GO:0003677">
    <property type="term" value="F:DNA binding"/>
    <property type="evidence" value="ECO:0007669"/>
    <property type="project" value="UniProtKB-KW"/>
</dbReference>
<reference evidence="9" key="1">
    <citation type="submission" date="2016-04" db="EMBL/GenBank/DDBJ databases">
        <title>Cephalotus genome sequencing.</title>
        <authorList>
            <person name="Fukushima K."/>
            <person name="Hasebe M."/>
            <person name="Fang X."/>
        </authorList>
    </citation>
    <scope>NUCLEOTIDE SEQUENCE [LARGE SCALE GENOMIC DNA]</scope>
    <source>
        <strain evidence="9">cv. St1</strain>
    </source>
</reference>
<keyword evidence="9" id="KW-1185">Reference proteome</keyword>
<feature type="compositionally biased region" description="Polar residues" evidence="6">
    <location>
        <begin position="167"/>
        <end position="184"/>
    </location>
</feature>
<dbReference type="GO" id="GO:0006355">
    <property type="term" value="P:regulation of DNA-templated transcription"/>
    <property type="evidence" value="ECO:0007669"/>
    <property type="project" value="InterPro"/>
</dbReference>
<evidence type="ECO:0000256" key="4">
    <source>
        <dbReference type="ARBA" id="ARBA00023163"/>
    </source>
</evidence>
<evidence type="ECO:0000259" key="7">
    <source>
        <dbReference type="PROSITE" id="PS51005"/>
    </source>
</evidence>
<comment type="subcellular location">
    <subcellularLocation>
        <location evidence="1">Nucleus</location>
    </subcellularLocation>
</comment>
<proteinExistence type="predicted"/>
<gene>
    <name evidence="8" type="ORF">CFOL_v3_05824</name>
</gene>
<organism evidence="8 9">
    <name type="scientific">Cephalotus follicularis</name>
    <name type="common">Albany pitcher plant</name>
    <dbReference type="NCBI Taxonomy" id="3775"/>
    <lineage>
        <taxon>Eukaryota</taxon>
        <taxon>Viridiplantae</taxon>
        <taxon>Streptophyta</taxon>
        <taxon>Embryophyta</taxon>
        <taxon>Tracheophyta</taxon>
        <taxon>Spermatophyta</taxon>
        <taxon>Magnoliopsida</taxon>
        <taxon>eudicotyledons</taxon>
        <taxon>Gunneridae</taxon>
        <taxon>Pentapetalae</taxon>
        <taxon>rosids</taxon>
        <taxon>fabids</taxon>
        <taxon>Oxalidales</taxon>
        <taxon>Cephalotaceae</taxon>
        <taxon>Cephalotus</taxon>
    </lineage>
</organism>
<evidence type="ECO:0000256" key="2">
    <source>
        <dbReference type="ARBA" id="ARBA00023015"/>
    </source>
</evidence>
<dbReference type="PROSITE" id="PS51005">
    <property type="entry name" value="NAC"/>
    <property type="match status" value="1"/>
</dbReference>
<feature type="region of interest" description="Disordered" evidence="6">
    <location>
        <begin position="167"/>
        <end position="208"/>
    </location>
</feature>
<keyword evidence="4" id="KW-0804">Transcription</keyword>
<dbReference type="AlphaFoldDB" id="A0A1Q3B2W3"/>
<dbReference type="InterPro" id="IPR003441">
    <property type="entry name" value="NAC-dom"/>
</dbReference>
<keyword evidence="5" id="KW-0539">Nucleus</keyword>
<protein>
    <submittedName>
        <fullName evidence="8">NAM domain-containing protein</fullName>
    </submittedName>
</protein>
<feature type="domain" description="NAC" evidence="7">
    <location>
        <begin position="7"/>
        <end position="159"/>
    </location>
</feature>
<dbReference type="STRING" id="3775.A0A1Q3B2W3"/>
<evidence type="ECO:0000256" key="1">
    <source>
        <dbReference type="ARBA" id="ARBA00004123"/>
    </source>
</evidence>
<dbReference type="Gene3D" id="2.170.150.80">
    <property type="entry name" value="NAC domain"/>
    <property type="match status" value="1"/>
</dbReference>
<evidence type="ECO:0000313" key="9">
    <source>
        <dbReference type="Proteomes" id="UP000187406"/>
    </source>
</evidence>
<comment type="caution">
    <text evidence="8">The sequence shown here is derived from an EMBL/GenBank/DDBJ whole genome shotgun (WGS) entry which is preliminary data.</text>
</comment>
<dbReference type="InParanoid" id="A0A1Q3B2W3"/>
<dbReference type="SUPFAM" id="SSF101941">
    <property type="entry name" value="NAC domain"/>
    <property type="match status" value="1"/>
</dbReference>